<evidence type="ECO:0000256" key="1">
    <source>
        <dbReference type="ARBA" id="ARBA00022741"/>
    </source>
</evidence>
<feature type="compositionally biased region" description="Polar residues" evidence="3">
    <location>
        <begin position="1"/>
        <end position="11"/>
    </location>
</feature>
<organism evidence="5 6">
    <name type="scientific">Prevotella lacticifex</name>
    <dbReference type="NCBI Taxonomy" id="2854755"/>
    <lineage>
        <taxon>Bacteria</taxon>
        <taxon>Pseudomonadati</taxon>
        <taxon>Bacteroidota</taxon>
        <taxon>Bacteroidia</taxon>
        <taxon>Bacteroidales</taxon>
        <taxon>Prevotellaceae</taxon>
        <taxon>Prevotella</taxon>
    </lineage>
</organism>
<dbReference type="InterPro" id="IPR017871">
    <property type="entry name" value="ABC_transporter-like_CS"/>
</dbReference>
<dbReference type="GO" id="GO:0016887">
    <property type="term" value="F:ATP hydrolysis activity"/>
    <property type="evidence" value="ECO:0007669"/>
    <property type="project" value="InterPro"/>
</dbReference>
<keyword evidence="1" id="KW-0547">Nucleotide-binding</keyword>
<sequence length="519" mass="58980">MDNTTVNNGTTAKKPLQESDNETESKRFIIRIRDGVCRMPKWRMAEPVNFESLDGEHIAIVGPNGGGKSMLADIIVGRHPLLMRDPEYDFSPSTKTMVSENIRYITFRDTYGGDNDKTYYLQQRWNQMEIDGTTPTAGDKLEEAFKLAGDDTPERRKLQQHIYNLFGMQKLLDKYVILLSSGELRKVKVATALFSDPRVLIMDNPFIGLDAGTRDQLKTLLTALAHERSLQIILILSKTDDIPDFITHVVEVKDMRVGKKMTLQEYRDTRTPVPPHILDDAKARAIVAMPYTTGDYNVDEVVRLNRVSIVYGKRTILKALDWTVHNGEHWALSGQNGAGKSTLLSLVCADNPQSYACDITLFGRKRGSGESIWDIKKHIGYVSPEMHRAYNRNMPAINVVASGLKDSVGLYVKPTGDDIDRCKFWMDVFGLEGKETSSFLELSSGEQRLTLLARAFVKDPELIVLDEPLHGLDNFNRRLVKDVIDTFCRRRNKTLIMVSHYREEYPSCIDHEIRLVRHD</sequence>
<feature type="domain" description="ABC transporter" evidence="4">
    <location>
        <begin position="302"/>
        <end position="518"/>
    </location>
</feature>
<evidence type="ECO:0000256" key="2">
    <source>
        <dbReference type="ARBA" id="ARBA00022840"/>
    </source>
</evidence>
<evidence type="ECO:0000313" key="6">
    <source>
        <dbReference type="Proteomes" id="UP000825483"/>
    </source>
</evidence>
<keyword evidence="6" id="KW-1185">Reference proteome</keyword>
<protein>
    <submittedName>
        <fullName evidence="5">Molybdenum ABC transporter ATP-binding protein</fullName>
    </submittedName>
</protein>
<dbReference type="InterPro" id="IPR050334">
    <property type="entry name" value="Molybdenum_import_ModC"/>
</dbReference>
<dbReference type="PANTHER" id="PTHR43514">
    <property type="entry name" value="ABC TRANSPORTER I FAMILY MEMBER 10"/>
    <property type="match status" value="1"/>
</dbReference>
<dbReference type="InterPro" id="IPR027417">
    <property type="entry name" value="P-loop_NTPase"/>
</dbReference>
<dbReference type="EMBL" id="BPUB01000002">
    <property type="protein sequence ID" value="GJG59396.1"/>
    <property type="molecule type" value="Genomic_DNA"/>
</dbReference>
<name>A0A9R1CB89_9BACT</name>
<feature type="region of interest" description="Disordered" evidence="3">
    <location>
        <begin position="1"/>
        <end position="24"/>
    </location>
</feature>
<dbReference type="GO" id="GO:0005524">
    <property type="term" value="F:ATP binding"/>
    <property type="evidence" value="ECO:0007669"/>
    <property type="project" value="UniProtKB-KW"/>
</dbReference>
<dbReference type="Pfam" id="PF00005">
    <property type="entry name" value="ABC_tran"/>
    <property type="match status" value="2"/>
</dbReference>
<dbReference type="AlphaFoldDB" id="A0A9R1CB89"/>
<gene>
    <name evidence="5" type="ORF">PRLR5076_22470</name>
</gene>
<feature type="domain" description="ABC transporter" evidence="4">
    <location>
        <begin position="30"/>
        <end position="279"/>
    </location>
</feature>
<dbReference type="SMART" id="SM00382">
    <property type="entry name" value="AAA"/>
    <property type="match status" value="2"/>
</dbReference>
<accession>A0A9R1CB89</accession>
<keyword evidence="2 5" id="KW-0067">ATP-binding</keyword>
<dbReference type="SUPFAM" id="SSF52540">
    <property type="entry name" value="P-loop containing nucleoside triphosphate hydrolases"/>
    <property type="match status" value="2"/>
</dbReference>
<dbReference type="Gene3D" id="3.40.50.300">
    <property type="entry name" value="P-loop containing nucleotide triphosphate hydrolases"/>
    <property type="match status" value="2"/>
</dbReference>
<dbReference type="PROSITE" id="PS50893">
    <property type="entry name" value="ABC_TRANSPORTER_2"/>
    <property type="match status" value="2"/>
</dbReference>
<comment type="caution">
    <text evidence="5">The sequence shown here is derived from an EMBL/GenBank/DDBJ whole genome shotgun (WGS) entry which is preliminary data.</text>
</comment>
<dbReference type="PANTHER" id="PTHR43514:SF4">
    <property type="entry name" value="ABC TRANSPORTER I FAMILY MEMBER 10"/>
    <property type="match status" value="1"/>
</dbReference>
<reference evidence="5" key="1">
    <citation type="journal article" date="2022" name="Int. J. Syst. Evol. Microbiol.">
        <title>Prevotella lacticifex sp. nov., isolated from the rumen of cows.</title>
        <authorList>
            <person name="Shinkai T."/>
            <person name="Ikeyama N."/>
            <person name="Kumagai M."/>
            <person name="Ohmori H."/>
            <person name="Sakamoto M."/>
            <person name="Ohkuma M."/>
            <person name="Mitsumori M."/>
        </authorList>
    </citation>
    <scope>NUCLEOTIDE SEQUENCE</scope>
    <source>
        <strain evidence="5">R5076</strain>
    </source>
</reference>
<dbReference type="InterPro" id="IPR003593">
    <property type="entry name" value="AAA+_ATPase"/>
</dbReference>
<evidence type="ECO:0000256" key="3">
    <source>
        <dbReference type="SAM" id="MobiDB-lite"/>
    </source>
</evidence>
<dbReference type="Proteomes" id="UP000825483">
    <property type="component" value="Unassembled WGS sequence"/>
</dbReference>
<dbReference type="FunFam" id="3.40.50.300:FF:000866">
    <property type="entry name" value="Molybdate ABC transporter ATP-binding protein ModF"/>
    <property type="match status" value="1"/>
</dbReference>
<evidence type="ECO:0000313" key="5">
    <source>
        <dbReference type="EMBL" id="GJG59396.1"/>
    </source>
</evidence>
<proteinExistence type="predicted"/>
<evidence type="ECO:0000259" key="4">
    <source>
        <dbReference type="PROSITE" id="PS50893"/>
    </source>
</evidence>
<dbReference type="InterPro" id="IPR003439">
    <property type="entry name" value="ABC_transporter-like_ATP-bd"/>
</dbReference>
<dbReference type="PROSITE" id="PS00211">
    <property type="entry name" value="ABC_TRANSPORTER_1"/>
    <property type="match status" value="1"/>
</dbReference>